<name>A0A0F9XYM9_9ZZZZ</name>
<comment type="caution">
    <text evidence="1">The sequence shown here is derived from an EMBL/GenBank/DDBJ whole genome shotgun (WGS) entry which is preliminary data.</text>
</comment>
<organism evidence="1">
    <name type="scientific">marine sediment metagenome</name>
    <dbReference type="NCBI Taxonomy" id="412755"/>
    <lineage>
        <taxon>unclassified sequences</taxon>
        <taxon>metagenomes</taxon>
        <taxon>ecological metagenomes</taxon>
    </lineage>
</organism>
<reference evidence="1" key="1">
    <citation type="journal article" date="2015" name="Nature">
        <title>Complex archaea that bridge the gap between prokaryotes and eukaryotes.</title>
        <authorList>
            <person name="Spang A."/>
            <person name="Saw J.H."/>
            <person name="Jorgensen S.L."/>
            <person name="Zaremba-Niedzwiedzka K."/>
            <person name="Martijn J."/>
            <person name="Lind A.E."/>
            <person name="van Eijk R."/>
            <person name="Schleper C."/>
            <person name="Guy L."/>
            <person name="Ettema T.J."/>
        </authorList>
    </citation>
    <scope>NUCLEOTIDE SEQUENCE</scope>
</reference>
<accession>A0A0F9XYM9</accession>
<dbReference type="EMBL" id="LAZR01000057">
    <property type="protein sequence ID" value="KKN97478.1"/>
    <property type="molecule type" value="Genomic_DNA"/>
</dbReference>
<dbReference type="AlphaFoldDB" id="A0A0F9XYM9"/>
<gene>
    <name evidence="1" type="ORF">LCGC14_0155970</name>
</gene>
<sequence length="208" mass="22590">MPLLSLIKALLRLRKRLVSNKPVSRRASQTPSPPPVAALQKPIRAATITLPSDPVALQQIVDRLEARDSTDYLGLAAEAGRAASAAVKASRFDEAWARYHDQKHLYMQHAHRSGFSAKEAAGLDASVSLSLANALRLEGKHTGALVHVLYWATSEPGGSSQKLRAYFNRCKLKNTALADVEAFVASRKGRGTSFLVAQRQVKAWIKAG</sequence>
<proteinExistence type="predicted"/>
<protein>
    <submittedName>
        <fullName evidence="1">Uncharacterized protein</fullName>
    </submittedName>
</protein>
<evidence type="ECO:0000313" key="1">
    <source>
        <dbReference type="EMBL" id="KKN97478.1"/>
    </source>
</evidence>